<comment type="caution">
    <text evidence="1">The sequence shown here is derived from an EMBL/GenBank/DDBJ whole genome shotgun (WGS) entry which is preliminary data.</text>
</comment>
<protein>
    <submittedName>
        <fullName evidence="1">Uncharacterized protein</fullName>
    </submittedName>
</protein>
<dbReference type="AlphaFoldDB" id="A0A2A4T886"/>
<accession>A0A2A4T886</accession>
<dbReference type="EMBL" id="NVSR01000010">
    <property type="protein sequence ID" value="PCI29773.1"/>
    <property type="molecule type" value="Genomic_DNA"/>
</dbReference>
<evidence type="ECO:0000313" key="1">
    <source>
        <dbReference type="EMBL" id="PCI29773.1"/>
    </source>
</evidence>
<evidence type="ECO:0000313" key="2">
    <source>
        <dbReference type="Proteomes" id="UP000218113"/>
    </source>
</evidence>
<dbReference type="Pfam" id="PF12570">
    <property type="entry name" value="DUF3750"/>
    <property type="match status" value="1"/>
</dbReference>
<gene>
    <name evidence="1" type="ORF">COB67_03240</name>
</gene>
<proteinExistence type="predicted"/>
<organism evidence="1 2">
    <name type="scientific">SAR324 cluster bacterium</name>
    <dbReference type="NCBI Taxonomy" id="2024889"/>
    <lineage>
        <taxon>Bacteria</taxon>
        <taxon>Deltaproteobacteria</taxon>
        <taxon>SAR324 cluster</taxon>
    </lineage>
</organism>
<reference evidence="2" key="1">
    <citation type="submission" date="2017-08" db="EMBL/GenBank/DDBJ databases">
        <title>A dynamic microbial community with high functional redundancy inhabits the cold, oxic subseafloor aquifer.</title>
        <authorList>
            <person name="Tully B.J."/>
            <person name="Wheat C.G."/>
            <person name="Glazer B.T."/>
            <person name="Huber J.A."/>
        </authorList>
    </citation>
    <scope>NUCLEOTIDE SEQUENCE [LARGE SCALE GENOMIC DNA]</scope>
</reference>
<sequence>MLEPSKTMDQVFLFISPIPKPFHHVGVHAWFVTNRAGAELSRWEVWQHRYCCPSSWGHVHKNLLPIEMGMHCSPFHFHEGKRWKGEIIGMTEGPMATKMIRYIYRYAPHYPFSHWYMIWPGPNSNTFIQWILNSFPTSGLTLPKAAKGARFSYLIF</sequence>
<dbReference type="Proteomes" id="UP000218113">
    <property type="component" value="Unassembled WGS sequence"/>
</dbReference>
<name>A0A2A4T886_9DELT</name>
<dbReference type="InterPro" id="IPR022224">
    <property type="entry name" value="DUF3750"/>
</dbReference>